<evidence type="ECO:0000313" key="3">
    <source>
        <dbReference type="Proteomes" id="UP000641386"/>
    </source>
</evidence>
<evidence type="ECO:0000259" key="1">
    <source>
        <dbReference type="SMART" id="SM00347"/>
    </source>
</evidence>
<dbReference type="AlphaFoldDB" id="A0A919A1B8"/>
<evidence type="ECO:0000313" key="2">
    <source>
        <dbReference type="EMBL" id="GHE79496.1"/>
    </source>
</evidence>
<dbReference type="PANTHER" id="PTHR33164">
    <property type="entry name" value="TRANSCRIPTIONAL REGULATOR, MARR FAMILY"/>
    <property type="match status" value="1"/>
</dbReference>
<comment type="caution">
    <text evidence="2">The sequence shown here is derived from an EMBL/GenBank/DDBJ whole genome shotgun (WGS) entry which is preliminary data.</text>
</comment>
<proteinExistence type="predicted"/>
<dbReference type="InterPro" id="IPR036388">
    <property type="entry name" value="WH-like_DNA-bd_sf"/>
</dbReference>
<dbReference type="InterPro" id="IPR039422">
    <property type="entry name" value="MarR/SlyA-like"/>
</dbReference>
<dbReference type="Proteomes" id="UP000641386">
    <property type="component" value="Unassembled WGS sequence"/>
</dbReference>
<dbReference type="SMART" id="SM00347">
    <property type="entry name" value="HTH_MARR"/>
    <property type="match status" value="1"/>
</dbReference>
<dbReference type="Pfam" id="PF13463">
    <property type="entry name" value="HTH_27"/>
    <property type="match status" value="1"/>
</dbReference>
<sequence>MWRMDGVRLLRLGKRLTELGRDVVADPSSGTLTPGEIAVIADVFKHPGSSVQDIRARTGFVQSHVSTSVQRLRERGLLRATPDPADGRRTLLELTDRARRAVRERATRPAEQAVSAALPDPAQARRVVELLDELAEHLLP</sequence>
<name>A0A919A1B8_9ACTN</name>
<dbReference type="InterPro" id="IPR000835">
    <property type="entry name" value="HTH_MarR-typ"/>
</dbReference>
<reference evidence="2" key="2">
    <citation type="submission" date="2020-09" db="EMBL/GenBank/DDBJ databases">
        <authorList>
            <person name="Sun Q."/>
            <person name="Ohkuma M."/>
        </authorList>
    </citation>
    <scope>NUCLEOTIDE SEQUENCE</scope>
    <source>
        <strain evidence="2">JCM 3302</strain>
    </source>
</reference>
<keyword evidence="3" id="KW-1185">Reference proteome</keyword>
<dbReference type="GO" id="GO:0003700">
    <property type="term" value="F:DNA-binding transcription factor activity"/>
    <property type="evidence" value="ECO:0007669"/>
    <property type="project" value="InterPro"/>
</dbReference>
<dbReference type="EMBL" id="BNBC01000017">
    <property type="protein sequence ID" value="GHE79496.1"/>
    <property type="molecule type" value="Genomic_DNA"/>
</dbReference>
<dbReference type="InterPro" id="IPR036390">
    <property type="entry name" value="WH_DNA-bd_sf"/>
</dbReference>
<dbReference type="GO" id="GO:0006950">
    <property type="term" value="P:response to stress"/>
    <property type="evidence" value="ECO:0007669"/>
    <property type="project" value="TreeGrafter"/>
</dbReference>
<dbReference type="Gene3D" id="1.10.10.10">
    <property type="entry name" value="Winged helix-like DNA-binding domain superfamily/Winged helix DNA-binding domain"/>
    <property type="match status" value="1"/>
</dbReference>
<protein>
    <recommendedName>
        <fullName evidence="1">HTH marR-type domain-containing protein</fullName>
    </recommendedName>
</protein>
<dbReference type="PANTHER" id="PTHR33164:SF43">
    <property type="entry name" value="HTH-TYPE TRANSCRIPTIONAL REPRESSOR YETL"/>
    <property type="match status" value="1"/>
</dbReference>
<feature type="domain" description="HTH marR-type" evidence="1">
    <location>
        <begin position="25"/>
        <end position="123"/>
    </location>
</feature>
<accession>A0A919A1B8</accession>
<organism evidence="2 3">
    <name type="scientific">Streptomyces spiralis</name>
    <dbReference type="NCBI Taxonomy" id="66376"/>
    <lineage>
        <taxon>Bacteria</taxon>
        <taxon>Bacillati</taxon>
        <taxon>Actinomycetota</taxon>
        <taxon>Actinomycetes</taxon>
        <taxon>Kitasatosporales</taxon>
        <taxon>Streptomycetaceae</taxon>
        <taxon>Streptomyces</taxon>
    </lineage>
</organism>
<dbReference type="SUPFAM" id="SSF46785">
    <property type="entry name" value="Winged helix' DNA-binding domain"/>
    <property type="match status" value="1"/>
</dbReference>
<gene>
    <name evidence="2" type="ORF">GCM10014715_38390</name>
</gene>
<reference evidence="2" key="1">
    <citation type="journal article" date="2014" name="Int. J. Syst. Evol. Microbiol.">
        <title>Complete genome sequence of Corynebacterium casei LMG S-19264T (=DSM 44701T), isolated from a smear-ripened cheese.</title>
        <authorList>
            <consortium name="US DOE Joint Genome Institute (JGI-PGF)"/>
            <person name="Walter F."/>
            <person name="Albersmeier A."/>
            <person name="Kalinowski J."/>
            <person name="Ruckert C."/>
        </authorList>
    </citation>
    <scope>NUCLEOTIDE SEQUENCE</scope>
    <source>
        <strain evidence="2">JCM 3302</strain>
    </source>
</reference>